<dbReference type="KEGG" id="lzh:D1B17_02515"/>
<organism evidence="2 3">
    <name type="scientific">Companilactobacillus zhachilii</name>
    <dbReference type="NCBI Taxonomy" id="2304606"/>
    <lineage>
        <taxon>Bacteria</taxon>
        <taxon>Bacillati</taxon>
        <taxon>Bacillota</taxon>
        <taxon>Bacilli</taxon>
        <taxon>Lactobacillales</taxon>
        <taxon>Lactobacillaceae</taxon>
        <taxon>Companilactobacillus</taxon>
    </lineage>
</organism>
<reference evidence="3" key="1">
    <citation type="submission" date="2018-08" db="EMBL/GenBank/DDBJ databases">
        <title>Genome of Lactobacillus sp. HBUAS52074.</title>
        <authorList>
            <person name="Guo Z."/>
            <person name="Zhang Z.D."/>
        </authorList>
    </citation>
    <scope>NUCLEOTIDE SEQUENCE [LARGE SCALE GENOMIC DNA]</scope>
    <source>
        <strain evidence="3">HBUAS52074</strain>
    </source>
</reference>
<dbReference type="Pfam" id="PF00583">
    <property type="entry name" value="Acetyltransf_1"/>
    <property type="match status" value="1"/>
</dbReference>
<name>A0A386PSA4_9LACO</name>
<proteinExistence type="predicted"/>
<evidence type="ECO:0000313" key="3">
    <source>
        <dbReference type="Proteomes" id="UP000267208"/>
    </source>
</evidence>
<keyword evidence="2" id="KW-0808">Transferase</keyword>
<keyword evidence="3" id="KW-1185">Reference proteome</keyword>
<feature type="domain" description="N-acetyltransferase" evidence="1">
    <location>
        <begin position="11"/>
        <end position="168"/>
    </location>
</feature>
<evidence type="ECO:0000259" key="1">
    <source>
        <dbReference type="PROSITE" id="PS51186"/>
    </source>
</evidence>
<dbReference type="Proteomes" id="UP000267208">
    <property type="component" value="Chromosome"/>
</dbReference>
<accession>A0A386PSA4</accession>
<sequence>MLNIEKLSTKYQVKRLTTTDADHALNLVQSNSSFFNFCPPAPTRHSILEDMKVVPADKTLADKYYLGFYQANKLIAIVDLIVGYPAEMDAWIGFFMVDASVQKQGIGSTIMTDLVNALSGTKLKRIEVAYPKGNAQSQQFLLKNKFISMDREVPVPGYTMVIMEKVFHSK</sequence>
<dbReference type="OrthoDB" id="9782266at2"/>
<dbReference type="InterPro" id="IPR000182">
    <property type="entry name" value="GNAT_dom"/>
</dbReference>
<dbReference type="RefSeq" id="WP_120141849.1">
    <property type="nucleotide sequence ID" value="NZ_CP031933.2"/>
</dbReference>
<gene>
    <name evidence="2" type="ORF">D1B17_02515</name>
</gene>
<dbReference type="CDD" id="cd04301">
    <property type="entry name" value="NAT_SF"/>
    <property type="match status" value="1"/>
</dbReference>
<evidence type="ECO:0000313" key="2">
    <source>
        <dbReference type="EMBL" id="AYE37593.1"/>
    </source>
</evidence>
<dbReference type="SUPFAM" id="SSF55729">
    <property type="entry name" value="Acyl-CoA N-acyltransferases (Nat)"/>
    <property type="match status" value="1"/>
</dbReference>
<dbReference type="InterPro" id="IPR016181">
    <property type="entry name" value="Acyl_CoA_acyltransferase"/>
</dbReference>
<dbReference type="EMBL" id="CP031933">
    <property type="protein sequence ID" value="AYE37593.1"/>
    <property type="molecule type" value="Genomic_DNA"/>
</dbReference>
<protein>
    <submittedName>
        <fullName evidence="2">GNAT family N-acetyltransferase</fullName>
    </submittedName>
</protein>
<dbReference type="PROSITE" id="PS51186">
    <property type="entry name" value="GNAT"/>
    <property type="match status" value="1"/>
</dbReference>
<dbReference type="AlphaFoldDB" id="A0A386PSA4"/>
<dbReference type="GO" id="GO:0016747">
    <property type="term" value="F:acyltransferase activity, transferring groups other than amino-acyl groups"/>
    <property type="evidence" value="ECO:0007669"/>
    <property type="project" value="InterPro"/>
</dbReference>
<dbReference type="Gene3D" id="3.40.630.30">
    <property type="match status" value="1"/>
</dbReference>